<evidence type="ECO:0000313" key="3">
    <source>
        <dbReference type="RefSeq" id="XP_030767157.1"/>
    </source>
</evidence>
<dbReference type="InterPro" id="IPR029526">
    <property type="entry name" value="PGBD"/>
</dbReference>
<dbReference type="PANTHER" id="PTHR47272">
    <property type="entry name" value="DDE_TNP_1_7 DOMAIN-CONTAINING PROTEIN"/>
    <property type="match status" value="1"/>
</dbReference>
<dbReference type="RefSeq" id="XP_030767157.1">
    <property type="nucleotide sequence ID" value="XM_030911297.1"/>
</dbReference>
<name>A0A6J2YV43_SITOR</name>
<sequence>MSFSKDELVDMIIVLGESEKNCLVAKKVKQGCLQLPREKVIAVDEQMIPFTGTCQMKQFVRGKPNPEGLKNFVAAAPDGLVVDFELYQGKNTFPDETVKSLGVGPSAVVRLTRTLFPGTHVYCDRYFTTTPLLEYLHQQELNCTGTTMKSRIPAAVHLTSDKIMAKISRGSSEQIVRQYGKVLVVQWYDLKSVLLASTGLGMEPTDECKRWSKKDSKYIQVSRPYIVAKYNDCMGGIDLIDRMISYYRIQARSKKWTVESNPTFI</sequence>
<evidence type="ECO:0000313" key="2">
    <source>
        <dbReference type="Proteomes" id="UP000504635"/>
    </source>
</evidence>
<accession>A0A6J2YV43</accession>
<feature type="domain" description="PiggyBac transposable element-derived protein" evidence="1">
    <location>
        <begin position="38"/>
        <end position="258"/>
    </location>
</feature>
<reference evidence="3" key="1">
    <citation type="submission" date="2025-08" db="UniProtKB">
        <authorList>
            <consortium name="RefSeq"/>
        </authorList>
    </citation>
    <scope>IDENTIFICATION</scope>
    <source>
        <tissue evidence="3">Gonads</tissue>
    </source>
</reference>
<dbReference type="PANTHER" id="PTHR47272:SF2">
    <property type="entry name" value="PIGGYBAC TRANSPOSABLE ELEMENT-DERIVED PROTEIN 3-LIKE"/>
    <property type="match status" value="1"/>
</dbReference>
<proteinExistence type="predicted"/>
<evidence type="ECO:0000259" key="1">
    <source>
        <dbReference type="Pfam" id="PF13843"/>
    </source>
</evidence>
<dbReference type="GeneID" id="115890932"/>
<gene>
    <name evidence="3" type="primary">LOC115890932</name>
</gene>
<protein>
    <submittedName>
        <fullName evidence="3">PiggyBac transposable element-derived protein 3-like</fullName>
    </submittedName>
</protein>
<dbReference type="AlphaFoldDB" id="A0A6J2YV43"/>
<dbReference type="Pfam" id="PF13843">
    <property type="entry name" value="DDE_Tnp_1_7"/>
    <property type="match status" value="1"/>
</dbReference>
<dbReference type="KEGG" id="soy:115890932"/>
<keyword evidence="2" id="KW-1185">Reference proteome</keyword>
<dbReference type="Proteomes" id="UP000504635">
    <property type="component" value="Unplaced"/>
</dbReference>
<dbReference type="InParanoid" id="A0A6J2YV43"/>
<dbReference type="OrthoDB" id="6743170at2759"/>
<organism evidence="2 3">
    <name type="scientific">Sitophilus oryzae</name>
    <name type="common">Rice weevil</name>
    <name type="synonym">Curculio oryzae</name>
    <dbReference type="NCBI Taxonomy" id="7048"/>
    <lineage>
        <taxon>Eukaryota</taxon>
        <taxon>Metazoa</taxon>
        <taxon>Ecdysozoa</taxon>
        <taxon>Arthropoda</taxon>
        <taxon>Hexapoda</taxon>
        <taxon>Insecta</taxon>
        <taxon>Pterygota</taxon>
        <taxon>Neoptera</taxon>
        <taxon>Endopterygota</taxon>
        <taxon>Coleoptera</taxon>
        <taxon>Polyphaga</taxon>
        <taxon>Cucujiformia</taxon>
        <taxon>Curculionidae</taxon>
        <taxon>Dryophthorinae</taxon>
        <taxon>Sitophilus</taxon>
    </lineage>
</organism>